<accession>A0A9K3LNY0</accession>
<evidence type="ECO:0000313" key="3">
    <source>
        <dbReference type="EMBL" id="KAG7365930.1"/>
    </source>
</evidence>
<proteinExistence type="predicted"/>
<keyword evidence="4" id="KW-1185">Reference proteome</keyword>
<feature type="transmembrane region" description="Helical" evidence="1">
    <location>
        <begin position="222"/>
        <end position="241"/>
    </location>
</feature>
<protein>
    <submittedName>
        <fullName evidence="3">Uncharacterized protein</fullName>
    </submittedName>
</protein>
<comment type="caution">
    <text evidence="3">The sequence shown here is derived from an EMBL/GenBank/DDBJ whole genome shotgun (WGS) entry which is preliminary data.</text>
</comment>
<keyword evidence="1" id="KW-0472">Membrane</keyword>
<evidence type="ECO:0000313" key="2">
    <source>
        <dbReference type="EMBL" id="KAG7338352.1"/>
    </source>
</evidence>
<reference evidence="3" key="1">
    <citation type="journal article" date="2021" name="Sci. Rep.">
        <title>Diploid genomic architecture of Nitzschia inconspicua, an elite biomass production diatom.</title>
        <authorList>
            <person name="Oliver A."/>
            <person name="Podell S."/>
            <person name="Pinowska A."/>
            <person name="Traller J.C."/>
            <person name="Smith S.R."/>
            <person name="McClure R."/>
            <person name="Beliaev A."/>
            <person name="Bohutskyi P."/>
            <person name="Hill E.A."/>
            <person name="Rabines A."/>
            <person name="Zheng H."/>
            <person name="Allen L.Z."/>
            <person name="Kuo A."/>
            <person name="Grigoriev I.V."/>
            <person name="Allen A.E."/>
            <person name="Hazlebeck D."/>
            <person name="Allen E.E."/>
        </authorList>
    </citation>
    <scope>NUCLEOTIDE SEQUENCE</scope>
    <source>
        <strain evidence="3">Hildebrandi</strain>
    </source>
</reference>
<gene>
    <name evidence="2" type="ORF">IV203_004750</name>
    <name evidence="3" type="ORF">IV203_028600</name>
</gene>
<dbReference type="OrthoDB" id="48370at2759"/>
<sequence>MRAKVLPIFLFWSASRQPQTGNAFIHQSSSSTARSKDISRVLKRRGNYNNVAYSPNHPRQKSSAFKLLSGSTIPIDELTCLAYDWCVNLGAPAALVAGAVVATLYENVRGGALDVYQSDSAFSVLAKKLTNILLLSAFGFQIMSIFVTTVTGTLLISRDYVPVIQQLSPRPTSALEFMRQCFEFEYLTARICFLQGLLNWLASVAIEYTIPHKNRGRAGREMDVFFACSLSTLLVLLLAFYNRHLTFYDNYWEMLLRWMCLTRKRFFQPRPLAFIYVPMTILSFVTGIKALWPEKDGNLIDDDDYDGS</sequence>
<keyword evidence="1" id="KW-0812">Transmembrane</keyword>
<reference evidence="3" key="2">
    <citation type="submission" date="2021-04" db="EMBL/GenBank/DDBJ databases">
        <authorList>
            <person name="Podell S."/>
        </authorList>
    </citation>
    <scope>NUCLEOTIDE SEQUENCE</scope>
    <source>
        <strain evidence="3">Hildebrandi</strain>
    </source>
</reference>
<dbReference type="Proteomes" id="UP000693970">
    <property type="component" value="Unassembled WGS sequence"/>
</dbReference>
<evidence type="ECO:0000256" key="1">
    <source>
        <dbReference type="SAM" id="Phobius"/>
    </source>
</evidence>
<dbReference type="EMBL" id="JAGRRH010000007">
    <property type="protein sequence ID" value="KAG7365930.1"/>
    <property type="molecule type" value="Genomic_DNA"/>
</dbReference>
<feature type="transmembrane region" description="Helical" evidence="1">
    <location>
        <begin position="132"/>
        <end position="156"/>
    </location>
</feature>
<name>A0A9K3LNY0_9STRA</name>
<evidence type="ECO:0000313" key="4">
    <source>
        <dbReference type="Proteomes" id="UP000693970"/>
    </source>
</evidence>
<keyword evidence="1" id="KW-1133">Transmembrane helix</keyword>
<dbReference type="EMBL" id="JAGRRH010000059">
    <property type="protein sequence ID" value="KAG7338352.1"/>
    <property type="molecule type" value="Genomic_DNA"/>
</dbReference>
<feature type="transmembrane region" description="Helical" evidence="1">
    <location>
        <begin position="273"/>
        <end position="292"/>
    </location>
</feature>
<dbReference type="AlphaFoldDB" id="A0A9K3LNY0"/>
<organism evidence="3 4">
    <name type="scientific">Nitzschia inconspicua</name>
    <dbReference type="NCBI Taxonomy" id="303405"/>
    <lineage>
        <taxon>Eukaryota</taxon>
        <taxon>Sar</taxon>
        <taxon>Stramenopiles</taxon>
        <taxon>Ochrophyta</taxon>
        <taxon>Bacillariophyta</taxon>
        <taxon>Bacillariophyceae</taxon>
        <taxon>Bacillariophycidae</taxon>
        <taxon>Bacillariales</taxon>
        <taxon>Bacillariaceae</taxon>
        <taxon>Nitzschia</taxon>
    </lineage>
</organism>